<reference evidence="5 6" key="1">
    <citation type="submission" date="2021-01" db="EMBL/GenBank/DDBJ databases">
        <title>Whole genome shotgun sequence of Microbispora siamensis NBRC 104113.</title>
        <authorList>
            <person name="Komaki H."/>
            <person name="Tamura T."/>
        </authorList>
    </citation>
    <scope>NUCLEOTIDE SEQUENCE [LARGE SCALE GENOMIC DNA]</scope>
    <source>
        <strain evidence="5 6">NBRC 104113</strain>
    </source>
</reference>
<evidence type="ECO:0000313" key="6">
    <source>
        <dbReference type="Proteomes" id="UP000660454"/>
    </source>
</evidence>
<dbReference type="Gene3D" id="1.10.357.10">
    <property type="entry name" value="Tetracycline Repressor, domain 2"/>
    <property type="match status" value="1"/>
</dbReference>
<feature type="region of interest" description="Disordered" evidence="3">
    <location>
        <begin position="102"/>
        <end position="121"/>
    </location>
</feature>
<organism evidence="5 6">
    <name type="scientific">Microbispora siamensis</name>
    <dbReference type="NCBI Taxonomy" id="564413"/>
    <lineage>
        <taxon>Bacteria</taxon>
        <taxon>Bacillati</taxon>
        <taxon>Actinomycetota</taxon>
        <taxon>Actinomycetes</taxon>
        <taxon>Streptosporangiales</taxon>
        <taxon>Streptosporangiaceae</taxon>
        <taxon>Microbispora</taxon>
    </lineage>
</organism>
<sequence>MVVQAAIPLLVEIGPSVTTLQIARAAGISEPTIFRAFTDKNELLTACLAHVSDPGHVVQALEAIEPTMPLPERLVAVIETIRAQGERTGAVANAVRLAGAARPRTHESMSEEERDRLSESRNSSYASLHAAVAAVFEPDADALRLPVEDVATLVLAIVMALGRGGSWDTGIASITTDGLADLILHGITTHHPPSAAPSPGD</sequence>
<dbReference type="PROSITE" id="PS50977">
    <property type="entry name" value="HTH_TETR_2"/>
    <property type="match status" value="1"/>
</dbReference>
<keyword evidence="6" id="KW-1185">Reference proteome</keyword>
<evidence type="ECO:0000256" key="1">
    <source>
        <dbReference type="ARBA" id="ARBA00023125"/>
    </source>
</evidence>
<dbReference type="InterPro" id="IPR009057">
    <property type="entry name" value="Homeodomain-like_sf"/>
</dbReference>
<dbReference type="InterPro" id="IPR023772">
    <property type="entry name" value="DNA-bd_HTH_TetR-type_CS"/>
</dbReference>
<dbReference type="PANTHER" id="PTHR30055:SF226">
    <property type="entry name" value="HTH-TYPE TRANSCRIPTIONAL REGULATOR PKSA"/>
    <property type="match status" value="1"/>
</dbReference>
<evidence type="ECO:0000256" key="2">
    <source>
        <dbReference type="PROSITE-ProRule" id="PRU00335"/>
    </source>
</evidence>
<name>A0ABQ4GN76_9ACTN</name>
<evidence type="ECO:0000313" key="5">
    <source>
        <dbReference type="EMBL" id="GIH62886.1"/>
    </source>
</evidence>
<keyword evidence="1 2" id="KW-0238">DNA-binding</keyword>
<dbReference type="PRINTS" id="PR00455">
    <property type="entry name" value="HTHTETR"/>
</dbReference>
<dbReference type="InterPro" id="IPR001647">
    <property type="entry name" value="HTH_TetR"/>
</dbReference>
<protein>
    <submittedName>
        <fullName evidence="5">TetR family transcriptional regulator</fullName>
    </submittedName>
</protein>
<accession>A0ABQ4GN76</accession>
<dbReference type="Pfam" id="PF00440">
    <property type="entry name" value="TetR_N"/>
    <property type="match status" value="1"/>
</dbReference>
<gene>
    <name evidence="5" type="ORF">Msi02_37030</name>
</gene>
<dbReference type="SUPFAM" id="SSF46689">
    <property type="entry name" value="Homeodomain-like"/>
    <property type="match status" value="1"/>
</dbReference>
<feature type="DNA-binding region" description="H-T-H motif" evidence="2">
    <location>
        <begin position="18"/>
        <end position="37"/>
    </location>
</feature>
<dbReference type="PANTHER" id="PTHR30055">
    <property type="entry name" value="HTH-TYPE TRANSCRIPTIONAL REGULATOR RUTR"/>
    <property type="match status" value="1"/>
</dbReference>
<comment type="caution">
    <text evidence="5">The sequence shown here is derived from an EMBL/GenBank/DDBJ whole genome shotgun (WGS) entry which is preliminary data.</text>
</comment>
<dbReference type="InterPro" id="IPR050109">
    <property type="entry name" value="HTH-type_TetR-like_transc_reg"/>
</dbReference>
<dbReference type="EMBL" id="BOOF01000019">
    <property type="protein sequence ID" value="GIH62886.1"/>
    <property type="molecule type" value="Genomic_DNA"/>
</dbReference>
<feature type="compositionally biased region" description="Basic and acidic residues" evidence="3">
    <location>
        <begin position="104"/>
        <end position="119"/>
    </location>
</feature>
<evidence type="ECO:0000259" key="4">
    <source>
        <dbReference type="PROSITE" id="PS50977"/>
    </source>
</evidence>
<dbReference type="Proteomes" id="UP000660454">
    <property type="component" value="Unassembled WGS sequence"/>
</dbReference>
<proteinExistence type="predicted"/>
<evidence type="ECO:0000256" key="3">
    <source>
        <dbReference type="SAM" id="MobiDB-lite"/>
    </source>
</evidence>
<feature type="domain" description="HTH tetR-type" evidence="4">
    <location>
        <begin position="1"/>
        <end position="55"/>
    </location>
</feature>
<dbReference type="PROSITE" id="PS01081">
    <property type="entry name" value="HTH_TETR_1"/>
    <property type="match status" value="1"/>
</dbReference>